<protein>
    <submittedName>
        <fullName evidence="1">Uncharacterized protein</fullName>
    </submittedName>
</protein>
<gene>
    <name evidence="1" type="ORF">LZ495_12880</name>
</gene>
<dbReference type="RefSeq" id="WP_235052264.1">
    <property type="nucleotide sequence ID" value="NZ_JAKFHA010000005.1"/>
</dbReference>
<dbReference type="AlphaFoldDB" id="A0AA41PZQ6"/>
<keyword evidence="2" id="KW-1185">Reference proteome</keyword>
<evidence type="ECO:0000313" key="2">
    <source>
        <dbReference type="Proteomes" id="UP001165378"/>
    </source>
</evidence>
<name>A0AA41PZQ6_9ACTN</name>
<sequence length="800" mass="87889">MHVLTTALRLAEPRVAAALQVRFRSELEALLAECTGIPRHILGRLLDEDAFDLTGYLNETGKDGKHATELNLAAARLGDPETAAYLFRSRARVDPAVLDEVFARITRPEDGVWYAQNGLAWAIRREAGADPLFVLRLPFDLLVQQVAADRCKEVPYAVAVDLCVAVAERRGRDALRELAAADLGHPGLAALLVQAAEAPAPAHFLADARPPLDWADAAQVRTFLRVRMAGGWSDEYAETPLDWDLVRAEHARLPLSGESLSWLMKWPDCPDDIQVAAIEAYPYYAMRMARRLPFEMLGHEVFERWPDQFAMLMRRGIQEGWISAARVLAEAAPAGRVLAALPYDEQPVRDALADVFAPLGTDPTAWLTLYAKMPRFEGSAAELAAAVAATAKRTKTWPRPLPAVFPATEPENTRATFLGIIGAVADGVTIALAPYFDARSVQHILVYGHRSPEVRDALAAAHGTPALASYAACGTLDPEEVEWLLGLDEPAVDAMLFAHARISDAERTRLLFGIRRNGTRDRVPPELLAVLEELNLGHYRARLTAGMTGGDPGVADVIVRRLRLGTEGGRLRLVAAVWERYGADEARAVVQPGRMPVATVKLLTRFLDADDQAAALGELRARVAVEDSPDKVVAYLAKKASDADDHLRRLLQEGAELPWPQLVEAVQADRLSAQMLANLIEQKDSPREFVIAGLHAQAKLDKQRQPRYRDWREHVLRRGVISPADLLELSVRPSGVLATVARDRRFTGQFTREEPCAEGRALVAEYLGDDVEAWTVAIRLADDFSGTTRELLATAKAMAQ</sequence>
<accession>A0AA41PZQ6</accession>
<proteinExistence type="predicted"/>
<evidence type="ECO:0000313" key="1">
    <source>
        <dbReference type="EMBL" id="MCF2528111.1"/>
    </source>
</evidence>
<comment type="caution">
    <text evidence="1">The sequence shown here is derived from an EMBL/GenBank/DDBJ whole genome shotgun (WGS) entry which is preliminary data.</text>
</comment>
<organism evidence="1 2">
    <name type="scientific">Yinghuangia soli</name>
    <dbReference type="NCBI Taxonomy" id="2908204"/>
    <lineage>
        <taxon>Bacteria</taxon>
        <taxon>Bacillati</taxon>
        <taxon>Actinomycetota</taxon>
        <taxon>Actinomycetes</taxon>
        <taxon>Kitasatosporales</taxon>
        <taxon>Streptomycetaceae</taxon>
        <taxon>Yinghuangia</taxon>
    </lineage>
</organism>
<dbReference type="Proteomes" id="UP001165378">
    <property type="component" value="Unassembled WGS sequence"/>
</dbReference>
<reference evidence="1" key="1">
    <citation type="submission" date="2022-01" db="EMBL/GenBank/DDBJ databases">
        <title>Genome-Based Taxonomic Classification of the Phylum Actinobacteria.</title>
        <authorList>
            <person name="Gao Y."/>
        </authorList>
    </citation>
    <scope>NUCLEOTIDE SEQUENCE</scope>
    <source>
        <strain evidence="1">KLBMP 8922</strain>
    </source>
</reference>
<dbReference type="EMBL" id="JAKFHA010000005">
    <property type="protein sequence ID" value="MCF2528111.1"/>
    <property type="molecule type" value="Genomic_DNA"/>
</dbReference>